<evidence type="ECO:0000256" key="1">
    <source>
        <dbReference type="SAM" id="MobiDB-lite"/>
    </source>
</evidence>
<dbReference type="Proteomes" id="UP000886998">
    <property type="component" value="Unassembled WGS sequence"/>
</dbReference>
<reference evidence="3" key="1">
    <citation type="submission" date="2020-08" db="EMBL/GenBank/DDBJ databases">
        <title>Multicomponent nature underlies the extraordinary mechanical properties of spider dragline silk.</title>
        <authorList>
            <person name="Kono N."/>
            <person name="Nakamura H."/>
            <person name="Mori M."/>
            <person name="Yoshida Y."/>
            <person name="Ohtoshi R."/>
            <person name="Malay A.D."/>
            <person name="Moran D.A.P."/>
            <person name="Tomita M."/>
            <person name="Numata K."/>
            <person name="Arakawa K."/>
        </authorList>
    </citation>
    <scope>NUCLEOTIDE SEQUENCE</scope>
</reference>
<dbReference type="Pfam" id="PF08499">
    <property type="entry name" value="PDEase_I_N"/>
    <property type="match status" value="1"/>
</dbReference>
<keyword evidence="4" id="KW-1185">Reference proteome</keyword>
<evidence type="ECO:0000313" key="4">
    <source>
        <dbReference type="Proteomes" id="UP000886998"/>
    </source>
</evidence>
<dbReference type="InterPro" id="IPR013706">
    <property type="entry name" value="PDE1_N"/>
</dbReference>
<comment type="caution">
    <text evidence="3">The sequence shown here is derived from an EMBL/GenBank/DDBJ whole genome shotgun (WGS) entry which is preliminary data.</text>
</comment>
<gene>
    <name evidence="3" type="primary">Pde1c</name>
    <name evidence="3" type="ORF">TNIN_194932</name>
</gene>
<protein>
    <recommendedName>
        <fullName evidence="2">PDE1 N-terminal domain-containing protein</fullName>
    </recommendedName>
</protein>
<name>A0A8X6XE15_9ARAC</name>
<feature type="region of interest" description="Disordered" evidence="1">
    <location>
        <begin position="37"/>
        <end position="109"/>
    </location>
</feature>
<proteinExistence type="predicted"/>
<accession>A0A8X6XE15</accession>
<dbReference type="EMBL" id="BMAV01007817">
    <property type="protein sequence ID" value="GFY50950.1"/>
    <property type="molecule type" value="Genomic_DNA"/>
</dbReference>
<evidence type="ECO:0000313" key="3">
    <source>
        <dbReference type="EMBL" id="GFY50950.1"/>
    </source>
</evidence>
<dbReference type="OrthoDB" id="189220at2759"/>
<feature type="domain" description="PDE1 N-terminal" evidence="2">
    <location>
        <begin position="159"/>
        <end position="219"/>
    </location>
</feature>
<sequence length="288" mass="31947">MGVRLVTGIRNSWQLLGKSGTHPVFSLTFDLQRVGDVRPATDPGVIISSTYSDDPMANPPDDEDTTPSKDEDSQNSPGAGGAVLVRKTKDSNQRSPTNGEGEEELPPVDTLEACDKAAERLRELSNHLNDGEIPMDVLQQTVGYAVSVLEAIYMDEAKRLLDEDDELSEVQPDAVPPEVREWLASTFTRQMSTTRRRSEDKLRFRSVAHAIRAGIMVDRIYRRLSSSSNLQMPAQIAQLLKNSEGLVIRCLCMNSLDLVCRDMHSFQRGPPKFKAYPSISTGLIRMNS</sequence>
<evidence type="ECO:0000259" key="2">
    <source>
        <dbReference type="Pfam" id="PF08499"/>
    </source>
</evidence>
<organism evidence="3 4">
    <name type="scientific">Trichonephila inaurata madagascariensis</name>
    <dbReference type="NCBI Taxonomy" id="2747483"/>
    <lineage>
        <taxon>Eukaryota</taxon>
        <taxon>Metazoa</taxon>
        <taxon>Ecdysozoa</taxon>
        <taxon>Arthropoda</taxon>
        <taxon>Chelicerata</taxon>
        <taxon>Arachnida</taxon>
        <taxon>Araneae</taxon>
        <taxon>Araneomorphae</taxon>
        <taxon>Entelegynae</taxon>
        <taxon>Araneoidea</taxon>
        <taxon>Nephilidae</taxon>
        <taxon>Trichonephila</taxon>
        <taxon>Trichonephila inaurata</taxon>
    </lineage>
</organism>
<dbReference type="AlphaFoldDB" id="A0A8X6XE15"/>